<dbReference type="EMBL" id="REGN01003386">
    <property type="protein sequence ID" value="RNA22884.1"/>
    <property type="molecule type" value="Genomic_DNA"/>
</dbReference>
<keyword evidence="2" id="KW-1185">Reference proteome</keyword>
<organism evidence="1 2">
    <name type="scientific">Brachionus plicatilis</name>
    <name type="common">Marine rotifer</name>
    <name type="synonym">Brachionus muelleri</name>
    <dbReference type="NCBI Taxonomy" id="10195"/>
    <lineage>
        <taxon>Eukaryota</taxon>
        <taxon>Metazoa</taxon>
        <taxon>Spiralia</taxon>
        <taxon>Gnathifera</taxon>
        <taxon>Rotifera</taxon>
        <taxon>Eurotatoria</taxon>
        <taxon>Monogononta</taxon>
        <taxon>Pseudotrocha</taxon>
        <taxon>Ploima</taxon>
        <taxon>Brachionidae</taxon>
        <taxon>Brachionus</taxon>
    </lineage>
</organism>
<comment type="caution">
    <text evidence="1">The sequence shown here is derived from an EMBL/GenBank/DDBJ whole genome shotgun (WGS) entry which is preliminary data.</text>
</comment>
<protein>
    <submittedName>
        <fullName evidence="1">Uncharacterized protein</fullName>
    </submittedName>
</protein>
<proteinExistence type="predicted"/>
<dbReference type="AlphaFoldDB" id="A0A3M7RHH4"/>
<accession>A0A3M7RHH4</accession>
<evidence type="ECO:0000313" key="2">
    <source>
        <dbReference type="Proteomes" id="UP000276133"/>
    </source>
</evidence>
<sequence length="128" mass="15646">MIGLEDLEWIVKSKDKVIKELFKKIENYGQKIEKLTEEWNLRVQITKSSMKARHSLLSERFRLKRSRMSEFLLDRTESERRLEKELRERREVLNKEEGCKNEGRHYRWVIRGNEHRRIKQMSTITADN</sequence>
<dbReference type="Proteomes" id="UP000276133">
    <property type="component" value="Unassembled WGS sequence"/>
</dbReference>
<gene>
    <name evidence="1" type="ORF">BpHYR1_019299</name>
</gene>
<evidence type="ECO:0000313" key="1">
    <source>
        <dbReference type="EMBL" id="RNA22884.1"/>
    </source>
</evidence>
<name>A0A3M7RHH4_BRAPC</name>
<reference evidence="1 2" key="1">
    <citation type="journal article" date="2018" name="Sci. Rep.">
        <title>Genomic signatures of local adaptation to the degree of environmental predictability in rotifers.</title>
        <authorList>
            <person name="Franch-Gras L."/>
            <person name="Hahn C."/>
            <person name="Garcia-Roger E.M."/>
            <person name="Carmona M.J."/>
            <person name="Serra M."/>
            <person name="Gomez A."/>
        </authorList>
    </citation>
    <scope>NUCLEOTIDE SEQUENCE [LARGE SCALE GENOMIC DNA]</scope>
    <source>
        <strain evidence="1">HYR1</strain>
    </source>
</reference>